<dbReference type="RefSeq" id="WP_184845134.1">
    <property type="nucleotide sequence ID" value="NZ_BAAAVN010000031.1"/>
</dbReference>
<evidence type="ECO:0000313" key="1">
    <source>
        <dbReference type="EMBL" id="MBB5984020.1"/>
    </source>
</evidence>
<evidence type="ECO:0000313" key="2">
    <source>
        <dbReference type="Proteomes" id="UP000558997"/>
    </source>
</evidence>
<dbReference type="Proteomes" id="UP000558997">
    <property type="component" value="Unassembled WGS sequence"/>
</dbReference>
<comment type="caution">
    <text evidence="1">The sequence shown here is derived from an EMBL/GenBank/DDBJ whole genome shotgun (WGS) entry which is preliminary data.</text>
</comment>
<protein>
    <submittedName>
        <fullName evidence="1">Uncharacterized protein</fullName>
    </submittedName>
</protein>
<organism evidence="1 2">
    <name type="scientific">Kribbella solani</name>
    <dbReference type="NCBI Taxonomy" id="236067"/>
    <lineage>
        <taxon>Bacteria</taxon>
        <taxon>Bacillati</taxon>
        <taxon>Actinomycetota</taxon>
        <taxon>Actinomycetes</taxon>
        <taxon>Propionibacteriales</taxon>
        <taxon>Kribbellaceae</taxon>
        <taxon>Kribbella</taxon>
    </lineage>
</organism>
<keyword evidence="2" id="KW-1185">Reference proteome</keyword>
<dbReference type="AlphaFoldDB" id="A0A841E516"/>
<gene>
    <name evidence="1" type="ORF">HDA44_007435</name>
</gene>
<reference evidence="1 2" key="1">
    <citation type="submission" date="2020-08" db="EMBL/GenBank/DDBJ databases">
        <title>Sequencing the genomes of 1000 actinobacteria strains.</title>
        <authorList>
            <person name="Klenk H.-P."/>
        </authorList>
    </citation>
    <scope>NUCLEOTIDE SEQUENCE [LARGE SCALE GENOMIC DNA]</scope>
    <source>
        <strain evidence="1 2">DSM 17294</strain>
    </source>
</reference>
<sequence length="102" mass="11554">MKPEIPTGPIETEPHRDPAWIRAQQTIPYTDEVRAQRRREDAAIILDELAAAGVELGAYDRRMIAWLADWEYGTLVTIASWIQRARAAGNPAPRSRSTKRQS</sequence>
<dbReference type="EMBL" id="JACHNF010000002">
    <property type="protein sequence ID" value="MBB5984020.1"/>
    <property type="molecule type" value="Genomic_DNA"/>
</dbReference>
<accession>A0A841E516</accession>
<proteinExistence type="predicted"/>
<name>A0A841E516_9ACTN</name>